<accession>A0ABP6W636</accession>
<protein>
    <submittedName>
        <fullName evidence="1">GNAT family N-acetyltransferase</fullName>
    </submittedName>
</protein>
<evidence type="ECO:0000313" key="2">
    <source>
        <dbReference type="Proteomes" id="UP001500630"/>
    </source>
</evidence>
<keyword evidence="2" id="KW-1185">Reference proteome</keyword>
<comment type="caution">
    <text evidence="1">The sequence shown here is derived from an EMBL/GenBank/DDBJ whole genome shotgun (WGS) entry which is preliminary data.</text>
</comment>
<evidence type="ECO:0000313" key="1">
    <source>
        <dbReference type="EMBL" id="GAA3545585.1"/>
    </source>
</evidence>
<dbReference type="EMBL" id="BAABDQ010000004">
    <property type="protein sequence ID" value="GAA3545585.1"/>
    <property type="molecule type" value="Genomic_DNA"/>
</dbReference>
<dbReference type="RefSeq" id="WP_345561633.1">
    <property type="nucleotide sequence ID" value="NZ_BAABDQ010000004.1"/>
</dbReference>
<reference evidence="2" key="1">
    <citation type="journal article" date="2019" name="Int. J. Syst. Evol. Microbiol.">
        <title>The Global Catalogue of Microorganisms (GCM) 10K type strain sequencing project: providing services to taxonomists for standard genome sequencing and annotation.</title>
        <authorList>
            <consortium name="The Broad Institute Genomics Platform"/>
            <consortium name="The Broad Institute Genome Sequencing Center for Infectious Disease"/>
            <person name="Wu L."/>
            <person name="Ma J."/>
        </authorList>
    </citation>
    <scope>NUCLEOTIDE SEQUENCE [LARGE SCALE GENOMIC DNA]</scope>
    <source>
        <strain evidence="2">JCM 17326</strain>
    </source>
</reference>
<sequence length="339" mass="37553">MHLEVLDPCRDSEPPGWEEFRQAEGLSAIWAYDVIAASSADSWARPLLVVFRDGERVAGAVGAVYLGLRAPGSRRAPRPRREPVLLDVRLPGHSNAPTWHFSDGVAPESRLLRLFERAARRHLGWGLAGVLYRMVAEPHLPSVARRGAIVRPSPGATVMPLPWSSGQEWIGSLSRNRRSTLRRQIRRIAEADDLVVTEGRARTDLDPAELAELNRRHTARLAARFDPRAPLPAAYFARLLGRTDVTVISYHSSARRLLAFAIVYEHPVAPAYGPWAALQPEEGGRKDLYFDSYARIVGRATENGAKQLLGGRGRVEVKQSLGFTYVPMSVVAVPRWAMG</sequence>
<dbReference type="SUPFAM" id="SSF55729">
    <property type="entry name" value="Acyl-CoA N-acyltransferases (Nat)"/>
    <property type="match status" value="1"/>
</dbReference>
<organism evidence="1 2">
    <name type="scientific">Nonomuraea rosea</name>
    <dbReference type="NCBI Taxonomy" id="638574"/>
    <lineage>
        <taxon>Bacteria</taxon>
        <taxon>Bacillati</taxon>
        <taxon>Actinomycetota</taxon>
        <taxon>Actinomycetes</taxon>
        <taxon>Streptosporangiales</taxon>
        <taxon>Streptosporangiaceae</taxon>
        <taxon>Nonomuraea</taxon>
    </lineage>
</organism>
<dbReference type="Proteomes" id="UP001500630">
    <property type="component" value="Unassembled WGS sequence"/>
</dbReference>
<dbReference type="InterPro" id="IPR016181">
    <property type="entry name" value="Acyl_CoA_acyltransferase"/>
</dbReference>
<name>A0ABP6W636_9ACTN</name>
<gene>
    <name evidence="1" type="ORF">GCM10022419_027300</name>
</gene>
<proteinExistence type="predicted"/>